<organism evidence="3 4">
    <name type="scientific">Conoideocrella luteorostrata</name>
    <dbReference type="NCBI Taxonomy" id="1105319"/>
    <lineage>
        <taxon>Eukaryota</taxon>
        <taxon>Fungi</taxon>
        <taxon>Dikarya</taxon>
        <taxon>Ascomycota</taxon>
        <taxon>Pezizomycotina</taxon>
        <taxon>Sordariomycetes</taxon>
        <taxon>Hypocreomycetidae</taxon>
        <taxon>Hypocreales</taxon>
        <taxon>Clavicipitaceae</taxon>
        <taxon>Conoideocrella</taxon>
    </lineage>
</organism>
<feature type="compositionally biased region" description="Low complexity" evidence="1">
    <location>
        <begin position="19"/>
        <end position="38"/>
    </location>
</feature>
<dbReference type="EMBL" id="JASWJB010000001">
    <property type="protein sequence ID" value="KAK2617007.1"/>
    <property type="molecule type" value="Genomic_DNA"/>
</dbReference>
<gene>
    <name evidence="3" type="ORF">QQS21_000098</name>
</gene>
<feature type="signal peptide" evidence="2">
    <location>
        <begin position="1"/>
        <end position="18"/>
    </location>
</feature>
<dbReference type="Proteomes" id="UP001251528">
    <property type="component" value="Unassembled WGS sequence"/>
</dbReference>
<feature type="region of interest" description="Disordered" evidence="1">
    <location>
        <begin position="19"/>
        <end position="54"/>
    </location>
</feature>
<evidence type="ECO:0000256" key="1">
    <source>
        <dbReference type="SAM" id="MobiDB-lite"/>
    </source>
</evidence>
<evidence type="ECO:0008006" key="5">
    <source>
        <dbReference type="Google" id="ProtNLM"/>
    </source>
</evidence>
<name>A0AAJ0D1J7_9HYPO</name>
<dbReference type="AlphaFoldDB" id="A0AAJ0D1J7"/>
<keyword evidence="2" id="KW-0732">Signal</keyword>
<feature type="chain" id="PRO_5042585026" description="Secreted protein" evidence="2">
    <location>
        <begin position="19"/>
        <end position="80"/>
    </location>
</feature>
<accession>A0AAJ0D1J7</accession>
<evidence type="ECO:0000313" key="3">
    <source>
        <dbReference type="EMBL" id="KAK2617007.1"/>
    </source>
</evidence>
<comment type="caution">
    <text evidence="3">The sequence shown here is derived from an EMBL/GenBank/DDBJ whole genome shotgun (WGS) entry which is preliminary data.</text>
</comment>
<evidence type="ECO:0000256" key="2">
    <source>
        <dbReference type="SAM" id="SignalP"/>
    </source>
</evidence>
<sequence>MVRIFVSVLLTFAAFGLAAPPASSTAVESTATSTSTEPIDTSTGGEKEESPEEKKKFVEFLNVVLEKAKEDAATSVDKQI</sequence>
<feature type="compositionally biased region" description="Basic and acidic residues" evidence="1">
    <location>
        <begin position="45"/>
        <end position="54"/>
    </location>
</feature>
<evidence type="ECO:0000313" key="4">
    <source>
        <dbReference type="Proteomes" id="UP001251528"/>
    </source>
</evidence>
<keyword evidence="4" id="KW-1185">Reference proteome</keyword>
<proteinExistence type="predicted"/>
<protein>
    <recommendedName>
        <fullName evidence="5">Secreted protein</fullName>
    </recommendedName>
</protein>
<reference evidence="3" key="1">
    <citation type="submission" date="2023-06" db="EMBL/GenBank/DDBJ databases">
        <title>Conoideocrella luteorostrata (Hypocreales: Clavicipitaceae), a potential biocontrol fungus for elongate hemlock scale in United States Christmas tree production areas.</title>
        <authorList>
            <person name="Barrett H."/>
            <person name="Lovett B."/>
            <person name="Macias A.M."/>
            <person name="Stajich J.E."/>
            <person name="Kasson M.T."/>
        </authorList>
    </citation>
    <scope>NUCLEOTIDE SEQUENCE</scope>
    <source>
        <strain evidence="3">ARSEF 14590</strain>
    </source>
</reference>